<evidence type="ECO:0000313" key="5">
    <source>
        <dbReference type="Proteomes" id="UP001485043"/>
    </source>
</evidence>
<dbReference type="AlphaFoldDB" id="A0AAW1T2B1"/>
<keyword evidence="2" id="KW-0663">Pyridoxal phosphate</keyword>
<evidence type="ECO:0000256" key="1">
    <source>
        <dbReference type="ARBA" id="ARBA00007441"/>
    </source>
</evidence>
<dbReference type="Gene3D" id="3.90.1150.10">
    <property type="entry name" value="Aspartate Aminotransferase, domain 1"/>
    <property type="match status" value="1"/>
</dbReference>
<reference evidence="4 5" key="1">
    <citation type="journal article" date="2024" name="Nat. Commun.">
        <title>Phylogenomics reveals the evolutionary origins of lichenization in chlorophyte algae.</title>
        <authorList>
            <person name="Puginier C."/>
            <person name="Libourel C."/>
            <person name="Otte J."/>
            <person name="Skaloud P."/>
            <person name="Haon M."/>
            <person name="Grisel S."/>
            <person name="Petersen M."/>
            <person name="Berrin J.G."/>
            <person name="Delaux P.M."/>
            <person name="Dal Grande F."/>
            <person name="Keller J."/>
        </authorList>
    </citation>
    <scope>NUCLEOTIDE SEQUENCE [LARGE SCALE GENOMIC DNA]</scope>
    <source>
        <strain evidence="4 5">SAG 2523</strain>
    </source>
</reference>
<name>A0AAW1T2B1_9CHLO</name>
<keyword evidence="5" id="KW-1185">Reference proteome</keyword>
<dbReference type="PANTHER" id="PTHR43510:SF1">
    <property type="entry name" value="AMINOTRANSFERASE FUNCTION, HYPOTHETICAL (EUROFUNG)"/>
    <property type="match status" value="1"/>
</dbReference>
<dbReference type="Gene3D" id="3.40.640.10">
    <property type="entry name" value="Type I PLP-dependent aspartate aminotransferase-like (Major domain)"/>
    <property type="match status" value="1"/>
</dbReference>
<dbReference type="InterPro" id="IPR004838">
    <property type="entry name" value="NHTrfase_class1_PyrdxlP-BS"/>
</dbReference>
<dbReference type="PROSITE" id="PS00105">
    <property type="entry name" value="AA_TRANSFER_CLASS_1"/>
    <property type="match status" value="1"/>
</dbReference>
<dbReference type="InterPro" id="IPR015424">
    <property type="entry name" value="PyrdxlP-dep_Trfase"/>
</dbReference>
<protein>
    <recommendedName>
        <fullName evidence="3">Aminotransferase class I/classII large domain-containing protein</fullName>
    </recommendedName>
</protein>
<dbReference type="InterPro" id="IPR004839">
    <property type="entry name" value="Aminotransferase_I/II_large"/>
</dbReference>
<accession>A0AAW1T2B1</accession>
<evidence type="ECO:0000256" key="2">
    <source>
        <dbReference type="ARBA" id="ARBA00022898"/>
    </source>
</evidence>
<gene>
    <name evidence="4" type="ORF">WJX84_001604</name>
</gene>
<dbReference type="CDD" id="cd00609">
    <property type="entry name" value="AAT_like"/>
    <property type="match status" value="1"/>
</dbReference>
<dbReference type="GO" id="GO:0003824">
    <property type="term" value="F:catalytic activity"/>
    <property type="evidence" value="ECO:0007669"/>
    <property type="project" value="InterPro"/>
</dbReference>
<comment type="caution">
    <text evidence="4">The sequence shown here is derived from an EMBL/GenBank/DDBJ whole genome shotgun (WGS) entry which is preliminary data.</text>
</comment>
<sequence>MRLKPFRIERYFAKHEFAAEHLLCCSDCEPLQIKQLLELADSDSLSRWENMNLAYTESQGLPALREEIAGMYGPNVSASEVLVLAPEEGIFLSMQALLQAGDEVVVMVPGYQSLSEVASGMGCSIKAWGPALQPDDSLVFEVDTLAKLVSRQTKAVVVNFPHNPTGALLSQCDWGRLICLCRDSQTWLFSDEMYRLLEHDPADRLPSACEVLEEASITLSGVSKTIGLPGLRIGWLVCQDPQTMRRLQELRDYTTICNSAPSEILALMALRARGKLLQRSMAIISHNLRLLSAFFGAHQGAATWVPPKAGPIAFPAFHLGQSSLLTCQELLDQHSLLLLPAEVWNHEPSGAQQRLRIGCGRSSLEAALAHLGSYLTKLEQDKSDHTPDKPR</sequence>
<evidence type="ECO:0000313" key="4">
    <source>
        <dbReference type="EMBL" id="KAK9863092.1"/>
    </source>
</evidence>
<organism evidence="4 5">
    <name type="scientific">Apatococcus fuscideae</name>
    <dbReference type="NCBI Taxonomy" id="2026836"/>
    <lineage>
        <taxon>Eukaryota</taxon>
        <taxon>Viridiplantae</taxon>
        <taxon>Chlorophyta</taxon>
        <taxon>core chlorophytes</taxon>
        <taxon>Trebouxiophyceae</taxon>
        <taxon>Chlorellales</taxon>
        <taxon>Chlorellaceae</taxon>
        <taxon>Apatococcus</taxon>
    </lineage>
</organism>
<evidence type="ECO:0000259" key="3">
    <source>
        <dbReference type="Pfam" id="PF00155"/>
    </source>
</evidence>
<comment type="similarity">
    <text evidence="1">Belongs to the class-I pyridoxal-phosphate-dependent aminotransferase family.</text>
</comment>
<dbReference type="PANTHER" id="PTHR43510">
    <property type="entry name" value="AMINOTRANSFERASE FUNCTION, HYPOTHETICAL (EUROFUNG)"/>
    <property type="match status" value="1"/>
</dbReference>
<dbReference type="SUPFAM" id="SSF53383">
    <property type="entry name" value="PLP-dependent transferases"/>
    <property type="match status" value="1"/>
</dbReference>
<feature type="domain" description="Aminotransferase class I/classII large" evidence="3">
    <location>
        <begin position="52"/>
        <end position="360"/>
    </location>
</feature>
<dbReference type="InterPro" id="IPR015422">
    <property type="entry name" value="PyrdxlP-dep_Trfase_small"/>
</dbReference>
<dbReference type="Proteomes" id="UP001485043">
    <property type="component" value="Unassembled WGS sequence"/>
</dbReference>
<proteinExistence type="inferred from homology"/>
<dbReference type="InterPro" id="IPR015421">
    <property type="entry name" value="PyrdxlP-dep_Trfase_major"/>
</dbReference>
<dbReference type="EMBL" id="JALJOV010000517">
    <property type="protein sequence ID" value="KAK9863092.1"/>
    <property type="molecule type" value="Genomic_DNA"/>
</dbReference>
<dbReference type="GO" id="GO:0030170">
    <property type="term" value="F:pyridoxal phosphate binding"/>
    <property type="evidence" value="ECO:0007669"/>
    <property type="project" value="InterPro"/>
</dbReference>
<dbReference type="Pfam" id="PF00155">
    <property type="entry name" value="Aminotran_1_2"/>
    <property type="match status" value="1"/>
</dbReference>